<dbReference type="SUPFAM" id="SSF53098">
    <property type="entry name" value="Ribonuclease H-like"/>
    <property type="match status" value="1"/>
</dbReference>
<dbReference type="Pfam" id="PF17919">
    <property type="entry name" value="RT_RNaseH_2"/>
    <property type="match status" value="1"/>
</dbReference>
<dbReference type="SUPFAM" id="SSF56672">
    <property type="entry name" value="DNA/RNA polymerases"/>
    <property type="match status" value="1"/>
</dbReference>
<comment type="caution">
    <text evidence="2">The sequence shown here is derived from an EMBL/GenBank/DDBJ whole genome shotgun (WGS) entry which is preliminary data.</text>
</comment>
<keyword evidence="2" id="KW-0695">RNA-directed DNA polymerase</keyword>
<reference evidence="2" key="1">
    <citation type="journal article" date="2019" name="Sci. Rep.">
        <title>Draft genome of Tanacetum cinerariifolium, the natural source of mosquito coil.</title>
        <authorList>
            <person name="Yamashiro T."/>
            <person name="Shiraishi A."/>
            <person name="Satake H."/>
            <person name="Nakayama K."/>
        </authorList>
    </citation>
    <scope>NUCLEOTIDE SEQUENCE</scope>
</reference>
<dbReference type="Gene3D" id="3.30.420.10">
    <property type="entry name" value="Ribonuclease H-like superfamily/Ribonuclease H"/>
    <property type="match status" value="1"/>
</dbReference>
<dbReference type="InterPro" id="IPR043128">
    <property type="entry name" value="Rev_trsase/Diguanyl_cyclase"/>
</dbReference>
<organism evidence="2">
    <name type="scientific">Tanacetum cinerariifolium</name>
    <name type="common">Dalmatian daisy</name>
    <name type="synonym">Chrysanthemum cinerariifolium</name>
    <dbReference type="NCBI Taxonomy" id="118510"/>
    <lineage>
        <taxon>Eukaryota</taxon>
        <taxon>Viridiplantae</taxon>
        <taxon>Streptophyta</taxon>
        <taxon>Embryophyta</taxon>
        <taxon>Tracheophyta</taxon>
        <taxon>Spermatophyta</taxon>
        <taxon>Magnoliopsida</taxon>
        <taxon>eudicotyledons</taxon>
        <taxon>Gunneridae</taxon>
        <taxon>Pentapetalae</taxon>
        <taxon>asterids</taxon>
        <taxon>campanulids</taxon>
        <taxon>Asterales</taxon>
        <taxon>Asteraceae</taxon>
        <taxon>Asteroideae</taxon>
        <taxon>Anthemideae</taxon>
        <taxon>Anthemidinae</taxon>
        <taxon>Tanacetum</taxon>
    </lineage>
</organism>
<sequence length="1131" mass="129557">MGFDMGMDWENVDNKEPKLISPYQFERPPYPLPSTSLDTEPVADIVGFQALSAAQETARVENIIFRRELEEDQMSNALLRMGLRWTQRDLCKMTEWAYDFYVGMLRIGAVGVKPSEAIDVLANYATKKIEGSYLNIKGDDIKAYNNHFHQLGLMCPDLVPTEKKKIERYIKEFPERIKGNVTSSKPTTLHDVINVAHELVEQVVQGRATRIGHYKNKCTKPRNQQNEGACARAYVSFVSSAFNPYVDIALATLNTNFKVELEDGKVVSTHTVLHGCTLVLINHVFKIDLLPTRLGSFDVIVGMDWLAYHQAVIDYYEKIVRIPLSNSEILKVQGERAEKDPRLLLCIKADEKKLDNIRIVCEFPEGACCFSKIDLRSGYHELRVQEEDIPKKERLKPRRVRAMSITIHFRLKTKILKAQGKDSKDFKAPDEWLRGLETHFERRDDSGIYFFDRIWISSVGCIRKLIMDEAYTSSSGYDAIWVIADRLTKSAHFLPIREDYKTKKLARIYINEIVARQCARPFEIVKCVGPVAYRLMLPQELSCVHDVLHVSNLKKCIADLDLQVPLEEIKVDEKLYFMEAPVEIVDRQVKKLKQNFKGVTSGSWKPREPNSAFMLGGEEAHQDPNIMTGTFTLNDHFATTLLTLVSTSFVFTTFIPLLGIEPSELGFRYKIKIASEYLVEIDKVIKSCKLEIEVHVFDIDLIPFGHGSFDVIIGERPKEKARLLMSTKASDKKEEDIVVVRYFPEGIENDLFDQLQGSYFFSKIDLRFGYHQLRVHENDIPKTVFRTHYGHFEFTVMPFGPTNAPSKCKTFDWGDEQELAFQTLKDKLCNAFVLALPNEPEDFVVYCDAFGIGLGCVLMQRELLSDYDYEICYHPGKANVVVDALSRKERVKPKRVRAMNMTLQSSIKDRILSAQKEEGIAMDFVTKLPKTSSGHDIIWVSVDRLTKSAYYLPMREDYKMDRLARLYLNEIVAKHGVPILIISDRDSRFTSRFWQSMQEALGTCLDMSTAYHPQTDGQSECTIQTLEDMIRAGVLDFGGSLDVHLLLFEFSYNNSFHSSLRCASFKALYGRKCCSPIMWAEVGEGQFIGLELVHETIEKISQIKDILKALHDHQKSYADKRRKPLDFSVDD</sequence>
<gene>
    <name evidence="2" type="ORF">Tci_040809</name>
</gene>
<protein>
    <submittedName>
        <fullName evidence="2">Reverse transcriptase domain-containing protein</fullName>
    </submittedName>
</protein>
<dbReference type="InterPro" id="IPR056924">
    <property type="entry name" value="SH3_Tf2-1"/>
</dbReference>
<dbReference type="EMBL" id="BKCJ010005823">
    <property type="protein sequence ID" value="GEU68831.1"/>
    <property type="molecule type" value="Genomic_DNA"/>
</dbReference>
<dbReference type="Gene3D" id="3.10.10.10">
    <property type="entry name" value="HIV Type 1 Reverse Transcriptase, subunit A, domain 1"/>
    <property type="match status" value="1"/>
</dbReference>
<proteinExistence type="predicted"/>
<dbReference type="InterPro" id="IPR041577">
    <property type="entry name" value="RT_RNaseH_2"/>
</dbReference>
<dbReference type="PROSITE" id="PS50994">
    <property type="entry name" value="INTEGRASE"/>
    <property type="match status" value="1"/>
</dbReference>
<dbReference type="InterPro" id="IPR043502">
    <property type="entry name" value="DNA/RNA_pol_sf"/>
</dbReference>
<accession>A0A6L2M4E7</accession>
<dbReference type="PANTHER" id="PTHR45835">
    <property type="entry name" value="YALI0A06105P"/>
    <property type="match status" value="1"/>
</dbReference>
<dbReference type="InterPro" id="IPR012337">
    <property type="entry name" value="RNaseH-like_sf"/>
</dbReference>
<evidence type="ECO:0000259" key="1">
    <source>
        <dbReference type="PROSITE" id="PS50994"/>
    </source>
</evidence>
<dbReference type="GO" id="GO:0015074">
    <property type="term" value="P:DNA integration"/>
    <property type="evidence" value="ECO:0007669"/>
    <property type="project" value="InterPro"/>
</dbReference>
<dbReference type="InterPro" id="IPR021109">
    <property type="entry name" value="Peptidase_aspartic_dom_sf"/>
</dbReference>
<keyword evidence="2" id="KW-0548">Nucleotidyltransferase</keyword>
<dbReference type="AlphaFoldDB" id="A0A6L2M4E7"/>
<dbReference type="GO" id="GO:0003676">
    <property type="term" value="F:nucleic acid binding"/>
    <property type="evidence" value="ECO:0007669"/>
    <property type="project" value="InterPro"/>
</dbReference>
<evidence type="ECO:0000313" key="2">
    <source>
        <dbReference type="EMBL" id="GEU68831.1"/>
    </source>
</evidence>
<dbReference type="Gene3D" id="2.40.70.10">
    <property type="entry name" value="Acid Proteases"/>
    <property type="match status" value="1"/>
</dbReference>
<dbReference type="PANTHER" id="PTHR45835:SF101">
    <property type="entry name" value="NUCLEOTIDYLTRANSFERASE, RIBONUCLEASE H"/>
    <property type="match status" value="1"/>
</dbReference>
<feature type="domain" description="Integrase catalytic" evidence="1">
    <location>
        <begin position="912"/>
        <end position="1072"/>
    </location>
</feature>
<name>A0A6L2M4E7_TANCI</name>
<dbReference type="InterPro" id="IPR001584">
    <property type="entry name" value="Integrase_cat-core"/>
</dbReference>
<dbReference type="InterPro" id="IPR036397">
    <property type="entry name" value="RNaseH_sf"/>
</dbReference>
<dbReference type="Pfam" id="PF24626">
    <property type="entry name" value="SH3_Tf2-1"/>
    <property type="match status" value="1"/>
</dbReference>
<dbReference type="Pfam" id="PF08284">
    <property type="entry name" value="RVP_2"/>
    <property type="match status" value="2"/>
</dbReference>
<dbReference type="CDD" id="cd00303">
    <property type="entry name" value="retropepsin_like"/>
    <property type="match status" value="1"/>
</dbReference>
<dbReference type="GO" id="GO:0003964">
    <property type="term" value="F:RNA-directed DNA polymerase activity"/>
    <property type="evidence" value="ECO:0007669"/>
    <property type="project" value="UniProtKB-KW"/>
</dbReference>
<dbReference type="Gene3D" id="3.30.70.270">
    <property type="match status" value="1"/>
</dbReference>
<keyword evidence="2" id="KW-0808">Transferase</keyword>